<evidence type="ECO:0000313" key="1">
    <source>
        <dbReference type="EMBL" id="KAI8525189.1"/>
    </source>
</evidence>
<dbReference type="EMBL" id="CM046400">
    <property type="protein sequence ID" value="KAI8525189.1"/>
    <property type="molecule type" value="Genomic_DNA"/>
</dbReference>
<name>A0ACC0LA34_RHOML</name>
<comment type="caution">
    <text evidence="1">The sequence shown here is derived from an EMBL/GenBank/DDBJ whole genome shotgun (WGS) entry which is preliminary data.</text>
</comment>
<evidence type="ECO:0000313" key="2">
    <source>
        <dbReference type="Proteomes" id="UP001062846"/>
    </source>
</evidence>
<gene>
    <name evidence="1" type="ORF">RHMOL_Rhmol13G0209700</name>
</gene>
<accession>A0ACC0LA34</accession>
<sequence length="69" mass="7548">MPRVSSTAASLLCLGAQLQVLYTVCSNTTNYTDNSRLEMNLNHVLHRGLYNDGGDSIFSTKTEGEPDKV</sequence>
<keyword evidence="2" id="KW-1185">Reference proteome</keyword>
<protein>
    <submittedName>
        <fullName evidence="1">Uncharacterized protein</fullName>
    </submittedName>
</protein>
<organism evidence="1 2">
    <name type="scientific">Rhododendron molle</name>
    <name type="common">Chinese azalea</name>
    <name type="synonym">Azalea mollis</name>
    <dbReference type="NCBI Taxonomy" id="49168"/>
    <lineage>
        <taxon>Eukaryota</taxon>
        <taxon>Viridiplantae</taxon>
        <taxon>Streptophyta</taxon>
        <taxon>Embryophyta</taxon>
        <taxon>Tracheophyta</taxon>
        <taxon>Spermatophyta</taxon>
        <taxon>Magnoliopsida</taxon>
        <taxon>eudicotyledons</taxon>
        <taxon>Gunneridae</taxon>
        <taxon>Pentapetalae</taxon>
        <taxon>asterids</taxon>
        <taxon>Ericales</taxon>
        <taxon>Ericaceae</taxon>
        <taxon>Ericoideae</taxon>
        <taxon>Rhodoreae</taxon>
        <taxon>Rhododendron</taxon>
    </lineage>
</organism>
<proteinExistence type="predicted"/>
<dbReference type="Proteomes" id="UP001062846">
    <property type="component" value="Chromosome 13"/>
</dbReference>
<reference evidence="1" key="1">
    <citation type="submission" date="2022-02" db="EMBL/GenBank/DDBJ databases">
        <title>Plant Genome Project.</title>
        <authorList>
            <person name="Zhang R.-G."/>
        </authorList>
    </citation>
    <scope>NUCLEOTIDE SEQUENCE</scope>
    <source>
        <strain evidence="1">AT1</strain>
    </source>
</reference>